<dbReference type="GO" id="GO:0046872">
    <property type="term" value="F:metal ion binding"/>
    <property type="evidence" value="ECO:0007669"/>
    <property type="project" value="UniProtKB-KW"/>
</dbReference>
<keyword evidence="2" id="KW-0479">Metal-binding</keyword>
<feature type="transmembrane region" description="Helical" evidence="7">
    <location>
        <begin position="269"/>
        <end position="295"/>
    </location>
</feature>
<protein>
    <recommendedName>
        <fullName evidence="8">Peptidase M48 domain-containing protein</fullName>
    </recommendedName>
</protein>
<name>A0A6J4LKD9_9ACTN</name>
<keyword evidence="5 6" id="KW-0482">Metalloprotease</keyword>
<dbReference type="PANTHER" id="PTHR34978">
    <property type="entry name" value="POSSIBLE SENSOR-TRANSDUCER PROTEIN BLAR"/>
    <property type="match status" value="1"/>
</dbReference>
<feature type="transmembrane region" description="Helical" evidence="7">
    <location>
        <begin position="81"/>
        <end position="108"/>
    </location>
</feature>
<dbReference type="PANTHER" id="PTHR34978:SF3">
    <property type="entry name" value="SLR0241 PROTEIN"/>
    <property type="match status" value="1"/>
</dbReference>
<evidence type="ECO:0000256" key="2">
    <source>
        <dbReference type="ARBA" id="ARBA00022723"/>
    </source>
</evidence>
<reference evidence="9" key="1">
    <citation type="submission" date="2020-02" db="EMBL/GenBank/DDBJ databases">
        <authorList>
            <person name="Meier V. D."/>
        </authorList>
    </citation>
    <scope>NUCLEOTIDE SEQUENCE</scope>
    <source>
        <strain evidence="9">AVDCRST_MAG07</strain>
    </source>
</reference>
<keyword evidence="1 6" id="KW-0645">Protease</keyword>
<proteinExistence type="inferred from homology"/>
<feature type="transmembrane region" description="Helical" evidence="7">
    <location>
        <begin position="36"/>
        <end position="61"/>
    </location>
</feature>
<feature type="transmembrane region" description="Helical" evidence="7">
    <location>
        <begin position="6"/>
        <end position="24"/>
    </location>
</feature>
<dbReference type="Pfam" id="PF01435">
    <property type="entry name" value="Peptidase_M48"/>
    <property type="match status" value="1"/>
</dbReference>
<evidence type="ECO:0000313" key="9">
    <source>
        <dbReference type="EMBL" id="CAA9334238.1"/>
    </source>
</evidence>
<dbReference type="InterPro" id="IPR052173">
    <property type="entry name" value="Beta-lactam_resp_regulator"/>
</dbReference>
<accession>A0A6J4LKD9</accession>
<comment type="similarity">
    <text evidence="6">Belongs to the peptidase M48 family.</text>
</comment>
<evidence type="ECO:0000256" key="4">
    <source>
        <dbReference type="ARBA" id="ARBA00022833"/>
    </source>
</evidence>
<dbReference type="AlphaFoldDB" id="A0A6J4LKD9"/>
<dbReference type="GO" id="GO:0006508">
    <property type="term" value="P:proteolysis"/>
    <property type="evidence" value="ECO:0007669"/>
    <property type="project" value="UniProtKB-KW"/>
</dbReference>
<evidence type="ECO:0000256" key="5">
    <source>
        <dbReference type="ARBA" id="ARBA00023049"/>
    </source>
</evidence>
<dbReference type="EMBL" id="CADCUB010000101">
    <property type="protein sequence ID" value="CAA9334238.1"/>
    <property type="molecule type" value="Genomic_DNA"/>
</dbReference>
<comment type="cofactor">
    <cofactor evidence="6">
        <name>Zn(2+)</name>
        <dbReference type="ChEBI" id="CHEBI:29105"/>
    </cofactor>
    <text evidence="6">Binds 1 zinc ion per subunit.</text>
</comment>
<evidence type="ECO:0000256" key="6">
    <source>
        <dbReference type="RuleBase" id="RU003983"/>
    </source>
</evidence>
<evidence type="ECO:0000256" key="1">
    <source>
        <dbReference type="ARBA" id="ARBA00022670"/>
    </source>
</evidence>
<sequence length="299" mass="31150">MLNAAVGVGLVLVLLVTVVPDRLARAGWPRRAPTAGLLLWQAIGLSAGLLAVEAVVTVALAPSGPTHAVALQAVLDGQGRARWWSLLAAALALVLVARLAQVFAVSAARTLRARAQNRRLVDLVATRNPLLPGTRVVDHALPLAYCLPGLRPRVVLSRGVLDLLRESEVRAVLAHENAHVEQRHDLVVLPFSAFGTTFPWLPAVRTAQEQVGLLVEMLADDRAARTCPPEVLARALYKIGSAGVPSGGLGAGGNDVLLRASRLVCPPPALSWPATAAVAAGTALVLALPALGLLLPLVA</sequence>
<gene>
    <name evidence="9" type="ORF">AVDCRST_MAG07-1949</name>
</gene>
<dbReference type="CDD" id="cd07326">
    <property type="entry name" value="M56_BlaR1_MecR1_like"/>
    <property type="match status" value="1"/>
</dbReference>
<dbReference type="GO" id="GO:0004222">
    <property type="term" value="F:metalloendopeptidase activity"/>
    <property type="evidence" value="ECO:0007669"/>
    <property type="project" value="InterPro"/>
</dbReference>
<evidence type="ECO:0000256" key="3">
    <source>
        <dbReference type="ARBA" id="ARBA00022801"/>
    </source>
</evidence>
<keyword evidence="7" id="KW-1133">Transmembrane helix</keyword>
<keyword evidence="4 6" id="KW-0862">Zinc</keyword>
<dbReference type="Gene3D" id="3.30.2010.10">
    <property type="entry name" value="Metalloproteases ('zincins'), catalytic domain"/>
    <property type="match status" value="1"/>
</dbReference>
<keyword evidence="7" id="KW-0472">Membrane</keyword>
<organism evidence="9">
    <name type="scientific">uncultured Frankineae bacterium</name>
    <dbReference type="NCBI Taxonomy" id="437475"/>
    <lineage>
        <taxon>Bacteria</taxon>
        <taxon>Bacillati</taxon>
        <taxon>Actinomycetota</taxon>
        <taxon>Actinomycetes</taxon>
        <taxon>Frankiales</taxon>
        <taxon>environmental samples</taxon>
    </lineage>
</organism>
<keyword evidence="7" id="KW-0812">Transmembrane</keyword>
<dbReference type="InterPro" id="IPR001915">
    <property type="entry name" value="Peptidase_M48"/>
</dbReference>
<evidence type="ECO:0000256" key="7">
    <source>
        <dbReference type="SAM" id="Phobius"/>
    </source>
</evidence>
<evidence type="ECO:0000259" key="8">
    <source>
        <dbReference type="Pfam" id="PF01435"/>
    </source>
</evidence>
<feature type="domain" description="Peptidase M48" evidence="8">
    <location>
        <begin position="136"/>
        <end position="189"/>
    </location>
</feature>
<keyword evidence="3 6" id="KW-0378">Hydrolase</keyword>